<dbReference type="GO" id="GO:0003676">
    <property type="term" value="F:nucleic acid binding"/>
    <property type="evidence" value="ECO:0007669"/>
    <property type="project" value="InterPro"/>
</dbReference>
<proteinExistence type="predicted"/>
<feature type="domain" description="DUF5641" evidence="1">
    <location>
        <begin position="104"/>
        <end position="194"/>
    </location>
</feature>
<dbReference type="PANTHER" id="PTHR47331:SF1">
    <property type="entry name" value="GAG-LIKE PROTEIN"/>
    <property type="match status" value="1"/>
</dbReference>
<accession>A0AAV6UF46</accession>
<dbReference type="SUPFAM" id="SSF53098">
    <property type="entry name" value="Ribonuclease H-like"/>
    <property type="match status" value="1"/>
</dbReference>
<dbReference type="EMBL" id="JAFNEN010000458">
    <property type="protein sequence ID" value="KAG8182609.1"/>
    <property type="molecule type" value="Genomic_DNA"/>
</dbReference>
<keyword evidence="3" id="KW-1185">Reference proteome</keyword>
<dbReference type="PANTHER" id="PTHR47331">
    <property type="entry name" value="PHD-TYPE DOMAIN-CONTAINING PROTEIN"/>
    <property type="match status" value="1"/>
</dbReference>
<evidence type="ECO:0000313" key="2">
    <source>
        <dbReference type="EMBL" id="KAG8182609.1"/>
    </source>
</evidence>
<dbReference type="AlphaFoldDB" id="A0AAV6UF46"/>
<dbReference type="InterPro" id="IPR040676">
    <property type="entry name" value="DUF5641"/>
</dbReference>
<name>A0AAV6UF46_9ARAC</name>
<dbReference type="Proteomes" id="UP000827092">
    <property type="component" value="Unassembled WGS sequence"/>
</dbReference>
<gene>
    <name evidence="2" type="ORF">JTE90_021745</name>
</gene>
<sequence length="252" mass="29539">MVRKIRWNFNPPAAPWWGGWYERLVGVLKQLLRRVLGNTVLGYEELQTILCDCEAAVNKRPLTVMTENPTDLEPITPDMFLKDIDEVGTPDLDMIESKNLDKRLRYRANLREQLLRRFRNEYLGQLKMQFPKLKSREIMLDEIVLISSDNKKRCDWPLARVIELLPGKDGRTRLVRLKTQSGVLLRPIQRLYPLEVVDHQQIVEGKLPPVMPIKHDNCLKDTKSSLVKVQQDVEKRLSRYGRVIEVPDRLMF</sequence>
<comment type="caution">
    <text evidence="2">The sequence shown here is derived from an EMBL/GenBank/DDBJ whole genome shotgun (WGS) entry which is preliminary data.</text>
</comment>
<dbReference type="InterPro" id="IPR012337">
    <property type="entry name" value="RNaseH-like_sf"/>
</dbReference>
<organism evidence="2 3">
    <name type="scientific">Oedothorax gibbosus</name>
    <dbReference type="NCBI Taxonomy" id="931172"/>
    <lineage>
        <taxon>Eukaryota</taxon>
        <taxon>Metazoa</taxon>
        <taxon>Ecdysozoa</taxon>
        <taxon>Arthropoda</taxon>
        <taxon>Chelicerata</taxon>
        <taxon>Arachnida</taxon>
        <taxon>Araneae</taxon>
        <taxon>Araneomorphae</taxon>
        <taxon>Entelegynae</taxon>
        <taxon>Araneoidea</taxon>
        <taxon>Linyphiidae</taxon>
        <taxon>Erigoninae</taxon>
        <taxon>Oedothorax</taxon>
    </lineage>
</organism>
<dbReference type="InterPro" id="IPR036397">
    <property type="entry name" value="RNaseH_sf"/>
</dbReference>
<protein>
    <recommendedName>
        <fullName evidence="1">DUF5641 domain-containing protein</fullName>
    </recommendedName>
</protein>
<dbReference type="Pfam" id="PF18701">
    <property type="entry name" value="DUF5641"/>
    <property type="match status" value="1"/>
</dbReference>
<dbReference type="Gene3D" id="3.30.420.10">
    <property type="entry name" value="Ribonuclease H-like superfamily/Ribonuclease H"/>
    <property type="match status" value="1"/>
</dbReference>
<evidence type="ECO:0000259" key="1">
    <source>
        <dbReference type="Pfam" id="PF18701"/>
    </source>
</evidence>
<evidence type="ECO:0000313" key="3">
    <source>
        <dbReference type="Proteomes" id="UP000827092"/>
    </source>
</evidence>
<reference evidence="2 3" key="1">
    <citation type="journal article" date="2022" name="Nat. Ecol. Evol.">
        <title>A masculinizing supergene underlies an exaggerated male reproductive morph in a spider.</title>
        <authorList>
            <person name="Hendrickx F."/>
            <person name="De Corte Z."/>
            <person name="Sonet G."/>
            <person name="Van Belleghem S.M."/>
            <person name="Kostlbacher S."/>
            <person name="Vangestel C."/>
        </authorList>
    </citation>
    <scope>NUCLEOTIDE SEQUENCE [LARGE SCALE GENOMIC DNA]</scope>
    <source>
        <strain evidence="2">W744_W776</strain>
    </source>
</reference>